<gene>
    <name evidence="5" type="ORF">KDA27_02380</name>
</gene>
<dbReference type="Gene3D" id="2.60.120.260">
    <property type="entry name" value="Galactose-binding domain-like"/>
    <property type="match status" value="1"/>
</dbReference>
<feature type="domain" description="P/Homo B" evidence="4">
    <location>
        <begin position="719"/>
        <end position="849"/>
    </location>
</feature>
<dbReference type="AlphaFoldDB" id="A0A956N8M6"/>
<evidence type="ECO:0000259" key="4">
    <source>
        <dbReference type="PROSITE" id="PS51829"/>
    </source>
</evidence>
<dbReference type="NCBIfam" id="TIGR04183">
    <property type="entry name" value="Por_Secre_tail"/>
    <property type="match status" value="1"/>
</dbReference>
<reference evidence="5" key="2">
    <citation type="journal article" date="2021" name="Microbiome">
        <title>Successional dynamics and alternative stable states in a saline activated sludge microbial community over 9 years.</title>
        <authorList>
            <person name="Wang Y."/>
            <person name="Ye J."/>
            <person name="Ju F."/>
            <person name="Liu L."/>
            <person name="Boyd J.A."/>
            <person name="Deng Y."/>
            <person name="Parks D.H."/>
            <person name="Jiang X."/>
            <person name="Yin X."/>
            <person name="Woodcroft B.J."/>
            <person name="Tyson G.W."/>
            <person name="Hugenholtz P."/>
            <person name="Polz M.F."/>
            <person name="Zhang T."/>
        </authorList>
    </citation>
    <scope>NUCLEOTIDE SEQUENCE</scope>
    <source>
        <strain evidence="5">HKST-UBA02</strain>
    </source>
</reference>
<dbReference type="PROSITE" id="PS51829">
    <property type="entry name" value="P_HOMO_B"/>
    <property type="match status" value="1"/>
</dbReference>
<proteinExistence type="predicted"/>
<feature type="chain" id="PRO_5036923792" evidence="3">
    <location>
        <begin position="32"/>
        <end position="953"/>
    </location>
</feature>
<dbReference type="PANTHER" id="PTHR33794">
    <property type="entry name" value="BACILLOLYSIN"/>
    <property type="match status" value="1"/>
</dbReference>
<dbReference type="Proteomes" id="UP000739538">
    <property type="component" value="Unassembled WGS sequence"/>
</dbReference>
<dbReference type="SUPFAM" id="SSF49785">
    <property type="entry name" value="Galactose-binding domain-like"/>
    <property type="match status" value="1"/>
</dbReference>
<sequence length="953" mass="101290">MFHSRRILRTVLGVASVVACGVAVSATFPHAADASALVSDTYHDDHRSSPMVLFAPAWDAPAGLIGEDMARAFLESRASLFELPGDLSNLRFDRAQESLLGTHYEFGQWMNGYPVESATVVVSVSKDSGEIYRVFNNSYPVKTALDAPVAVIAGDAAYDIAWNALRAHGDLLAPASQRTVYVPVGESFQLQTIVDLSLSAPYGGWETRIDATTGAVLSIEDTRIERMKTAEFDISVQERILSYSGPIGSRADAFARLAATEVGSYDPAQRASGTGLVFDPDPRTTLNNATIQDGSPASTFTPAYFTRNLLDITFNGSNYSLTGPWVTIANWDPPSTAPSTTTDGNWTATRGNNAFNDALVYFHIDQSQRYMQSLGFTGSTGIQELSIIADSDGVNGADNSYYVPSTNRLAFGHGCVDDSEDADVVLHEYGHAIQHSINSSWSGGDTGAMGEGFGDYWAGSYSYITDNGDIFHPEWVFSWDGHGSPVQCWNGRVMNQFGAQYDPNSTYGAHQTIPGGYQSDELWSTPLFQTLISVMDLGYTRESVDQIILESHFGLGSGIRMRDMANITIATAQALQPGNPHADVFIQKFLVHNIIDVPFVGLQVGGVSVSDAGPNGVADPGETVHMHVTLENAGTLGAVAVSGVISSSTPGVTISSDTSAFGDIPAGGNASNQTDFVVSIPANLECGDVVSFSIQVDFQEESLTTTNLDFELGTGVVLGVAQSIEPGLAIPDNNSGGVTSVMTVSGTGATVTSGFNVDINLTHTYIGDLIVRLTSPGGTTVTLHNRSGGSANDIIGNYPGTLTPAQPLSAFVGDPIDGDWTMFVSDNAGVDTGTLNSWGINDVQGYDCESAAGVDPIGRTLGFTLAQNEPNPLHDTTTIGFSLAHGDIPVELDIIDVSGRIVRSLARETLPAGEYNRVWDGRDDLGNPVGAGVYFYRLQQGDQVATRKLLTVR</sequence>
<organism evidence="5 6">
    <name type="scientific">Eiseniibacteriota bacterium</name>
    <dbReference type="NCBI Taxonomy" id="2212470"/>
    <lineage>
        <taxon>Bacteria</taxon>
        <taxon>Candidatus Eiseniibacteriota</taxon>
    </lineage>
</organism>
<evidence type="ECO:0000313" key="6">
    <source>
        <dbReference type="Proteomes" id="UP000739538"/>
    </source>
</evidence>
<dbReference type="InterPro" id="IPR008979">
    <property type="entry name" value="Galactose-bd-like_sf"/>
</dbReference>
<reference evidence="5" key="1">
    <citation type="submission" date="2020-04" db="EMBL/GenBank/DDBJ databases">
        <authorList>
            <person name="Zhang T."/>
        </authorList>
    </citation>
    <scope>NUCLEOTIDE SEQUENCE</scope>
    <source>
        <strain evidence="5">HKST-UBA02</strain>
    </source>
</reference>
<keyword evidence="2" id="KW-0378">Hydrolase</keyword>
<name>A0A956N8M6_UNCEI</name>
<feature type="signal peptide" evidence="3">
    <location>
        <begin position="1"/>
        <end position="31"/>
    </location>
</feature>
<dbReference type="InterPro" id="IPR026444">
    <property type="entry name" value="Secre_tail"/>
</dbReference>
<dbReference type="GO" id="GO:0004252">
    <property type="term" value="F:serine-type endopeptidase activity"/>
    <property type="evidence" value="ECO:0007669"/>
    <property type="project" value="InterPro"/>
</dbReference>
<evidence type="ECO:0000256" key="3">
    <source>
        <dbReference type="SAM" id="SignalP"/>
    </source>
</evidence>
<accession>A0A956N8M6</accession>
<dbReference type="PANTHER" id="PTHR33794:SF1">
    <property type="entry name" value="BACILLOLYSIN"/>
    <property type="match status" value="1"/>
</dbReference>
<dbReference type="PROSITE" id="PS51257">
    <property type="entry name" value="PROKAR_LIPOPROTEIN"/>
    <property type="match status" value="1"/>
</dbReference>
<dbReference type="GO" id="GO:0006508">
    <property type="term" value="P:proteolysis"/>
    <property type="evidence" value="ECO:0007669"/>
    <property type="project" value="UniProtKB-KW"/>
</dbReference>
<dbReference type="InterPro" id="IPR002884">
    <property type="entry name" value="P_dom"/>
</dbReference>
<dbReference type="EMBL" id="JAGQHS010000006">
    <property type="protein sequence ID" value="MCA9754622.1"/>
    <property type="molecule type" value="Genomic_DNA"/>
</dbReference>
<dbReference type="Pfam" id="PF01483">
    <property type="entry name" value="P_proprotein"/>
    <property type="match status" value="1"/>
</dbReference>
<protein>
    <submittedName>
        <fullName evidence="5">Proprotein convertase P-domain-containing protein</fullName>
    </submittedName>
</protein>
<evidence type="ECO:0000256" key="1">
    <source>
        <dbReference type="ARBA" id="ARBA00022670"/>
    </source>
</evidence>
<comment type="caution">
    <text evidence="5">The sequence shown here is derived from an EMBL/GenBank/DDBJ whole genome shotgun (WGS) entry which is preliminary data.</text>
</comment>
<dbReference type="InterPro" id="IPR025965">
    <property type="entry name" value="FlgD/Vpr_Ig-like"/>
</dbReference>
<dbReference type="Pfam" id="PF13860">
    <property type="entry name" value="FlgD_ig"/>
    <property type="match status" value="1"/>
</dbReference>
<dbReference type="Gene3D" id="2.60.40.4070">
    <property type="match status" value="1"/>
</dbReference>
<dbReference type="SUPFAM" id="SSF55486">
    <property type="entry name" value="Metalloproteases ('zincins'), catalytic domain"/>
    <property type="match status" value="1"/>
</dbReference>
<keyword evidence="1" id="KW-0645">Protease</keyword>
<dbReference type="InterPro" id="IPR050728">
    <property type="entry name" value="Zinc_Metalloprotease_M4"/>
</dbReference>
<evidence type="ECO:0000256" key="2">
    <source>
        <dbReference type="ARBA" id="ARBA00022801"/>
    </source>
</evidence>
<keyword evidence="3" id="KW-0732">Signal</keyword>
<evidence type="ECO:0000313" key="5">
    <source>
        <dbReference type="EMBL" id="MCA9754622.1"/>
    </source>
</evidence>